<dbReference type="PANTHER" id="PTHR37535:SF2">
    <property type="entry name" value="FINGER DOMAIN PROTEIN, PUTATIVE (AFU_ORTHOLOGUE AFUA_6G09300)-RELATED"/>
    <property type="match status" value="1"/>
</dbReference>
<keyword evidence="3" id="KW-1185">Reference proteome</keyword>
<dbReference type="EMBL" id="PQXL01000783">
    <property type="protein sequence ID" value="THV43970.1"/>
    <property type="molecule type" value="Genomic_DNA"/>
</dbReference>
<dbReference type="Pfam" id="PF11917">
    <property type="entry name" value="DUF3435"/>
    <property type="match status" value="1"/>
</dbReference>
<name>A0A4S8QHN4_9HELO</name>
<dbReference type="InterPro" id="IPR021842">
    <property type="entry name" value="DUF3435"/>
</dbReference>
<sequence length="761" mass="88376">MPCPLPRRYAQRRALRHDKYGPSTLVLQNKKEQSRIHEPRIIRKKKMNKWRRSSSIIVDESGSVSDSGFDQDSSYNSQSDRGFGTDAEASYYQQMMNEFEAEGVTLSNPSDETKAMMEAELERWEQFCKVSKIDEPSTAIKTCKAAIFKAYLFWRVKNSRIKKESSIITCWKVLSMVYARLAERYMDEGILYDIRNWIPQNLTIKFGLDDSEKEKSGLFVEDLCTLQNGHWVRDTEVYAHERLRVQMSPFLNLAGCTATRPKALVGLLYEDIEFQLFPPLIKGQPPIVVMKLNLKRIKRSGGKKKQKIFAFYEAEDLACCGVTFMLALALADNAFESKFNSLEDIYTLIVPPDTDRIRLQWDNKWAERPVFRDVDSTANGIRISKTKCLQYSKHRHHLIRLGRTCGYEKRLEFYDLRRASGKRLNESVTPEERRQIMGHRGDVYERYYMPAFIDTDCQAIYLGSTRREDLIRAVGRLSRHERAPSDLTDVQKFEISQDPDILQLIQKREESVRNIKARGYPTIKAAAKTRWYEKHQEIQAEINNLRSQKSKQLLDKTIKEFHRTVHTIEVDRQLQGILPADILTPSTIEYELEERATIARMLFEPLTGLTEDQIIQKRIELVQNLIQLCKRQESPHQYRAARSKGRSRNHITNSQTVSEDTDSNLVTISLIPDATTRPDQLSKVSKLFCAFCRWNDNEAGPKKREYKYLRIDSLSRHIKTQHLRSRTTGEGFHCPYQECSAFLGSAMHFLNHTARQHGLSL</sequence>
<gene>
    <name evidence="2" type="ORF">BGAL_0788g00010</name>
</gene>
<evidence type="ECO:0008006" key="4">
    <source>
        <dbReference type="Google" id="ProtNLM"/>
    </source>
</evidence>
<dbReference type="OrthoDB" id="4485682at2759"/>
<feature type="compositionally biased region" description="Polar residues" evidence="1">
    <location>
        <begin position="62"/>
        <end position="80"/>
    </location>
</feature>
<protein>
    <recommendedName>
        <fullName evidence="4">C2H2-type domain-containing protein</fullName>
    </recommendedName>
</protein>
<dbReference type="Proteomes" id="UP000308671">
    <property type="component" value="Unassembled WGS sequence"/>
</dbReference>
<evidence type="ECO:0000256" key="1">
    <source>
        <dbReference type="SAM" id="MobiDB-lite"/>
    </source>
</evidence>
<feature type="region of interest" description="Disordered" evidence="1">
    <location>
        <begin position="61"/>
        <end position="82"/>
    </location>
</feature>
<proteinExistence type="predicted"/>
<reference evidence="2 3" key="1">
    <citation type="submission" date="2017-12" db="EMBL/GenBank/DDBJ databases">
        <title>Comparative genomics of Botrytis spp.</title>
        <authorList>
            <person name="Valero-Jimenez C.A."/>
            <person name="Tapia P."/>
            <person name="Veloso J."/>
            <person name="Silva-Moreno E."/>
            <person name="Staats M."/>
            <person name="Valdes J.H."/>
            <person name="Van Kan J.A.L."/>
        </authorList>
    </citation>
    <scope>NUCLEOTIDE SEQUENCE [LARGE SCALE GENOMIC DNA]</scope>
    <source>
        <strain evidence="2 3">MUCL435</strain>
    </source>
</reference>
<feature type="region of interest" description="Disordered" evidence="1">
    <location>
        <begin position="639"/>
        <end position="658"/>
    </location>
</feature>
<comment type="caution">
    <text evidence="2">The sequence shown here is derived from an EMBL/GenBank/DDBJ whole genome shotgun (WGS) entry which is preliminary data.</text>
</comment>
<feature type="compositionally biased region" description="Basic residues" evidence="1">
    <location>
        <begin position="639"/>
        <end position="649"/>
    </location>
</feature>
<dbReference type="PANTHER" id="PTHR37535">
    <property type="entry name" value="FLUG DOMAIN PROTEIN"/>
    <property type="match status" value="1"/>
</dbReference>
<evidence type="ECO:0000313" key="2">
    <source>
        <dbReference type="EMBL" id="THV43970.1"/>
    </source>
</evidence>
<accession>A0A4S8QHN4</accession>
<evidence type="ECO:0000313" key="3">
    <source>
        <dbReference type="Proteomes" id="UP000308671"/>
    </source>
</evidence>
<dbReference type="AlphaFoldDB" id="A0A4S8QHN4"/>
<organism evidence="2 3">
    <name type="scientific">Botrytis galanthina</name>
    <dbReference type="NCBI Taxonomy" id="278940"/>
    <lineage>
        <taxon>Eukaryota</taxon>
        <taxon>Fungi</taxon>
        <taxon>Dikarya</taxon>
        <taxon>Ascomycota</taxon>
        <taxon>Pezizomycotina</taxon>
        <taxon>Leotiomycetes</taxon>
        <taxon>Helotiales</taxon>
        <taxon>Sclerotiniaceae</taxon>
        <taxon>Botrytis</taxon>
    </lineage>
</organism>